<comment type="caution">
    <text evidence="12">The sequence shown here is derived from an EMBL/GenBank/DDBJ whole genome shotgun (WGS) entry which is preliminary data.</text>
</comment>
<dbReference type="Gene3D" id="3.30.565.10">
    <property type="entry name" value="Histidine kinase-like ATPase, C-terminal domain"/>
    <property type="match status" value="1"/>
</dbReference>
<keyword evidence="6 12" id="KW-0418">Kinase</keyword>
<keyword evidence="5" id="KW-0547">Nucleotide-binding</keyword>
<feature type="region of interest" description="Disordered" evidence="9">
    <location>
        <begin position="486"/>
        <end position="507"/>
    </location>
</feature>
<dbReference type="PANTHER" id="PTHR24421">
    <property type="entry name" value="NITRATE/NITRITE SENSOR PROTEIN NARX-RELATED"/>
    <property type="match status" value="1"/>
</dbReference>
<dbReference type="CDD" id="cd16917">
    <property type="entry name" value="HATPase_UhpB-NarQ-NarX-like"/>
    <property type="match status" value="1"/>
</dbReference>
<feature type="region of interest" description="Disordered" evidence="9">
    <location>
        <begin position="180"/>
        <end position="201"/>
    </location>
</feature>
<evidence type="ECO:0000256" key="2">
    <source>
        <dbReference type="ARBA" id="ARBA00012438"/>
    </source>
</evidence>
<accession>A0A853BUC8</accession>
<evidence type="ECO:0000256" key="6">
    <source>
        <dbReference type="ARBA" id="ARBA00022777"/>
    </source>
</evidence>
<evidence type="ECO:0000259" key="11">
    <source>
        <dbReference type="Pfam" id="PF07730"/>
    </source>
</evidence>
<dbReference type="EC" id="2.7.13.3" evidence="2"/>
<keyword evidence="8" id="KW-0902">Two-component regulatory system</keyword>
<dbReference type="SUPFAM" id="SSF55874">
    <property type="entry name" value="ATPase domain of HSP90 chaperone/DNA topoisomerase II/histidine kinase"/>
    <property type="match status" value="1"/>
</dbReference>
<evidence type="ECO:0000256" key="8">
    <source>
        <dbReference type="ARBA" id="ARBA00023012"/>
    </source>
</evidence>
<evidence type="ECO:0000256" key="1">
    <source>
        <dbReference type="ARBA" id="ARBA00000085"/>
    </source>
</evidence>
<dbReference type="GO" id="GO:0016020">
    <property type="term" value="C:membrane"/>
    <property type="evidence" value="ECO:0007669"/>
    <property type="project" value="InterPro"/>
</dbReference>
<dbReference type="InterPro" id="IPR011712">
    <property type="entry name" value="Sig_transdc_His_kin_sub3_dim/P"/>
</dbReference>
<dbReference type="GO" id="GO:0000155">
    <property type="term" value="F:phosphorelay sensor kinase activity"/>
    <property type="evidence" value="ECO:0007669"/>
    <property type="project" value="InterPro"/>
</dbReference>
<reference evidence="12 13" key="1">
    <citation type="submission" date="2020-07" db="EMBL/GenBank/DDBJ databases">
        <title>Sequencing the genomes of 1000 actinobacteria strains.</title>
        <authorList>
            <person name="Klenk H.-P."/>
        </authorList>
    </citation>
    <scope>NUCLEOTIDE SEQUENCE [LARGE SCALE GENOMIC DNA]</scope>
    <source>
        <strain evidence="12 13">DSM 45927</strain>
    </source>
</reference>
<keyword evidence="4" id="KW-0808">Transferase</keyword>
<evidence type="ECO:0000256" key="10">
    <source>
        <dbReference type="SAM" id="Phobius"/>
    </source>
</evidence>
<evidence type="ECO:0000256" key="4">
    <source>
        <dbReference type="ARBA" id="ARBA00022679"/>
    </source>
</evidence>
<dbReference type="GO" id="GO:0046983">
    <property type="term" value="F:protein dimerization activity"/>
    <property type="evidence" value="ECO:0007669"/>
    <property type="project" value="InterPro"/>
</dbReference>
<dbReference type="AlphaFoldDB" id="A0A853BUC8"/>
<evidence type="ECO:0000313" key="12">
    <source>
        <dbReference type="EMBL" id="NYI98355.1"/>
    </source>
</evidence>
<dbReference type="PANTHER" id="PTHR24421:SF10">
    <property type="entry name" value="NITRATE_NITRITE SENSOR PROTEIN NARQ"/>
    <property type="match status" value="1"/>
</dbReference>
<evidence type="ECO:0000256" key="5">
    <source>
        <dbReference type="ARBA" id="ARBA00022741"/>
    </source>
</evidence>
<keyword evidence="13" id="KW-1185">Reference proteome</keyword>
<dbReference type="Proteomes" id="UP000575985">
    <property type="component" value="Unassembled WGS sequence"/>
</dbReference>
<keyword evidence="3" id="KW-0597">Phosphoprotein</keyword>
<organism evidence="12 13">
    <name type="scientific">Streptomonospora nanhaiensis</name>
    <dbReference type="NCBI Taxonomy" id="1323731"/>
    <lineage>
        <taxon>Bacteria</taxon>
        <taxon>Bacillati</taxon>
        <taxon>Actinomycetota</taxon>
        <taxon>Actinomycetes</taxon>
        <taxon>Streptosporangiales</taxon>
        <taxon>Nocardiopsidaceae</taxon>
        <taxon>Streptomonospora</taxon>
    </lineage>
</organism>
<keyword evidence="10" id="KW-1133">Transmembrane helix</keyword>
<dbReference type="RefSeq" id="WP_179769519.1">
    <property type="nucleotide sequence ID" value="NZ_JACCFO010000001.1"/>
</dbReference>
<feature type="transmembrane region" description="Helical" evidence="10">
    <location>
        <begin position="359"/>
        <end position="380"/>
    </location>
</feature>
<dbReference type="EMBL" id="JACCFO010000001">
    <property type="protein sequence ID" value="NYI98355.1"/>
    <property type="molecule type" value="Genomic_DNA"/>
</dbReference>
<sequence>MATTGPTGPVSVFLPLLALRSVAAGRLSAEARTAPLWLGGTVAWCLAGAVLGAEPWSGMADAIVTVLFGVLPWLVGRHLRQRGALLRAGWQRAESLERELAAVSEQERLRERARIAEEMHDSLGHELSLMAVRAGALEVAPGLTEAEFRSAAGDLREGAMSAIDRLQRIIGVLDADAGAAGAADGGTGDASASGPGRSAPDGIGGLVRRAAAAGMAVEWDGREVAGPDPVARLAEAVVREALTNAAKHAPGARVVVAVETRRRGRAGAPPTWPALRAGATTVAVSNGPPGGTAREGASGGGRGLAALAERVRAAGGSLAAGPRPGGGFRLAAVLPHRAAGALPRQGVEGRRPRRVPAELAQIAGVCVGLLLPLVVAWYAYAAHLDRDAALSAAEYARVTVGQERGAADAVLPEASLPDTALVPEELRRAAVTGPSADCAYYRSRPGPPWSPAFVYGVCFQDDRVVRTCRYDLARRSAGDALRCESAEGAAPRGGLDTAGAEGGAGRW</sequence>
<keyword evidence="10" id="KW-0472">Membrane</keyword>
<dbReference type="InterPro" id="IPR036890">
    <property type="entry name" value="HATPase_C_sf"/>
</dbReference>
<dbReference type="GO" id="GO:0005524">
    <property type="term" value="F:ATP binding"/>
    <property type="evidence" value="ECO:0007669"/>
    <property type="project" value="UniProtKB-KW"/>
</dbReference>
<keyword evidence="7" id="KW-0067">ATP-binding</keyword>
<keyword evidence="10" id="KW-0812">Transmembrane</keyword>
<dbReference type="InterPro" id="IPR050482">
    <property type="entry name" value="Sensor_HK_TwoCompSys"/>
</dbReference>
<dbReference type="Gene3D" id="1.20.5.1930">
    <property type="match status" value="1"/>
</dbReference>
<feature type="domain" description="Signal transduction histidine kinase subgroup 3 dimerisation and phosphoacceptor" evidence="11">
    <location>
        <begin position="111"/>
        <end position="174"/>
    </location>
</feature>
<evidence type="ECO:0000256" key="3">
    <source>
        <dbReference type="ARBA" id="ARBA00022553"/>
    </source>
</evidence>
<gene>
    <name evidence="12" type="ORF">HNR12_004632</name>
</gene>
<proteinExistence type="predicted"/>
<comment type="catalytic activity">
    <reaction evidence="1">
        <text>ATP + protein L-histidine = ADP + protein N-phospho-L-histidine.</text>
        <dbReference type="EC" id="2.7.13.3"/>
    </reaction>
</comment>
<evidence type="ECO:0000313" key="13">
    <source>
        <dbReference type="Proteomes" id="UP000575985"/>
    </source>
</evidence>
<name>A0A853BUC8_9ACTN</name>
<protein>
    <recommendedName>
        <fullName evidence="2">histidine kinase</fullName>
        <ecNumber evidence="2">2.7.13.3</ecNumber>
    </recommendedName>
</protein>
<evidence type="ECO:0000256" key="9">
    <source>
        <dbReference type="SAM" id="MobiDB-lite"/>
    </source>
</evidence>
<evidence type="ECO:0000256" key="7">
    <source>
        <dbReference type="ARBA" id="ARBA00022840"/>
    </source>
</evidence>
<dbReference type="Pfam" id="PF07730">
    <property type="entry name" value="HisKA_3"/>
    <property type="match status" value="1"/>
</dbReference>